<keyword evidence="7" id="KW-1185">Reference proteome</keyword>
<dbReference type="InterPro" id="IPR003593">
    <property type="entry name" value="AAA+_ATPase"/>
</dbReference>
<dbReference type="EMBL" id="JAVDQG010000004">
    <property type="protein sequence ID" value="MDR6225915.1"/>
    <property type="molecule type" value="Genomic_DNA"/>
</dbReference>
<gene>
    <name evidence="6" type="ORF">JOE21_001921</name>
</gene>
<dbReference type="Pfam" id="PF00005">
    <property type="entry name" value="ABC_tran"/>
    <property type="match status" value="1"/>
</dbReference>
<keyword evidence="2" id="KW-0547">Nucleotide-binding</keyword>
<name>A0ABU1IMB3_9BACL</name>
<dbReference type="InterPro" id="IPR027417">
    <property type="entry name" value="P-loop_NTPase"/>
</dbReference>
<dbReference type="GO" id="GO:0005524">
    <property type="term" value="F:ATP binding"/>
    <property type="evidence" value="ECO:0007669"/>
    <property type="project" value="UniProtKB-KW"/>
</dbReference>
<dbReference type="SUPFAM" id="SSF52540">
    <property type="entry name" value="P-loop containing nucleoside triphosphate hydrolases"/>
    <property type="match status" value="1"/>
</dbReference>
<evidence type="ECO:0000256" key="4">
    <source>
        <dbReference type="ARBA" id="ARBA00022967"/>
    </source>
</evidence>
<feature type="domain" description="ABC transporter" evidence="5">
    <location>
        <begin position="2"/>
        <end position="238"/>
    </location>
</feature>
<evidence type="ECO:0000256" key="3">
    <source>
        <dbReference type="ARBA" id="ARBA00022840"/>
    </source>
</evidence>
<dbReference type="PANTHER" id="PTHR42794:SF1">
    <property type="entry name" value="HEMIN IMPORT ATP-BINDING PROTEIN HMUV"/>
    <property type="match status" value="1"/>
</dbReference>
<organism evidence="6 7">
    <name type="scientific">Desmospora profundinema</name>
    <dbReference type="NCBI Taxonomy" id="1571184"/>
    <lineage>
        <taxon>Bacteria</taxon>
        <taxon>Bacillati</taxon>
        <taxon>Bacillota</taxon>
        <taxon>Bacilli</taxon>
        <taxon>Bacillales</taxon>
        <taxon>Thermoactinomycetaceae</taxon>
        <taxon>Desmospora</taxon>
    </lineage>
</organism>
<dbReference type="PROSITE" id="PS00211">
    <property type="entry name" value="ABC_TRANSPORTER_1"/>
    <property type="match status" value="1"/>
</dbReference>
<reference evidence="6 7" key="1">
    <citation type="submission" date="2023-07" db="EMBL/GenBank/DDBJ databases">
        <title>Genomic Encyclopedia of Type Strains, Phase IV (KMG-IV): sequencing the most valuable type-strain genomes for metagenomic binning, comparative biology and taxonomic classification.</title>
        <authorList>
            <person name="Goeker M."/>
        </authorList>
    </citation>
    <scope>NUCLEOTIDE SEQUENCE [LARGE SCALE GENOMIC DNA]</scope>
    <source>
        <strain evidence="6 7">DSM 45903</strain>
    </source>
</reference>
<dbReference type="Proteomes" id="UP001185012">
    <property type="component" value="Unassembled WGS sequence"/>
</dbReference>
<evidence type="ECO:0000256" key="1">
    <source>
        <dbReference type="ARBA" id="ARBA00022448"/>
    </source>
</evidence>
<dbReference type="PANTHER" id="PTHR42794">
    <property type="entry name" value="HEMIN IMPORT ATP-BINDING PROTEIN HMUV"/>
    <property type="match status" value="1"/>
</dbReference>
<protein>
    <submittedName>
        <fullName evidence="6">Iron complex transport system ATP-binding protein</fullName>
    </submittedName>
</protein>
<accession>A0ABU1IMB3</accession>
<keyword evidence="4" id="KW-1278">Translocase</keyword>
<dbReference type="InterPro" id="IPR017871">
    <property type="entry name" value="ABC_transporter-like_CS"/>
</dbReference>
<sequence>MLEAIRVSKKRNGRQVLRDVNLMLDKGEMVGVIGPNGCGKTTLVRLLCGEEEPDGGKVRFQGKDMAAWNQRERARQMAVLPQEGLPPISFTVEEVVAMGRHPHQGIWPWTVRDDHETVDRVLEQTGLTARRHRPVHLLSGGERQRVAIAKAMAQEPACLLLDEPTTFLDIAHQLSILDRIQRWRRECGLAVLVVFHDLNLAAQYCDRLLLMKEGAVVMEGTPPDVLRASWIDEVYGVKPIITNHPVSGVPQVLLQPQGEKLPFQLEVSAQPSPLKIHASTGRKSSDPVGLEPIKGFFSVTEQKHSHPVRTPAYRIEITENGRKTDAHLHKNR</sequence>
<evidence type="ECO:0000259" key="5">
    <source>
        <dbReference type="PROSITE" id="PS50893"/>
    </source>
</evidence>
<evidence type="ECO:0000313" key="6">
    <source>
        <dbReference type="EMBL" id="MDR6225915.1"/>
    </source>
</evidence>
<dbReference type="SMART" id="SM00382">
    <property type="entry name" value="AAA"/>
    <property type="match status" value="1"/>
</dbReference>
<dbReference type="Gene3D" id="3.40.50.300">
    <property type="entry name" value="P-loop containing nucleotide triphosphate hydrolases"/>
    <property type="match status" value="1"/>
</dbReference>
<evidence type="ECO:0000313" key="7">
    <source>
        <dbReference type="Proteomes" id="UP001185012"/>
    </source>
</evidence>
<keyword evidence="3 6" id="KW-0067">ATP-binding</keyword>
<dbReference type="CDD" id="cd03214">
    <property type="entry name" value="ABC_Iron-Siderophores_B12_Hemin"/>
    <property type="match status" value="1"/>
</dbReference>
<keyword evidence="1" id="KW-0813">Transport</keyword>
<comment type="caution">
    <text evidence="6">The sequence shown here is derived from an EMBL/GenBank/DDBJ whole genome shotgun (WGS) entry which is preliminary data.</text>
</comment>
<dbReference type="InterPro" id="IPR003439">
    <property type="entry name" value="ABC_transporter-like_ATP-bd"/>
</dbReference>
<proteinExistence type="predicted"/>
<dbReference type="NCBIfam" id="NF010068">
    <property type="entry name" value="PRK13548.1"/>
    <property type="match status" value="1"/>
</dbReference>
<evidence type="ECO:0000256" key="2">
    <source>
        <dbReference type="ARBA" id="ARBA00022741"/>
    </source>
</evidence>
<dbReference type="PROSITE" id="PS50893">
    <property type="entry name" value="ABC_TRANSPORTER_2"/>
    <property type="match status" value="1"/>
</dbReference>
<dbReference type="RefSeq" id="WP_309865136.1">
    <property type="nucleotide sequence ID" value="NZ_JAVDQG010000004.1"/>
</dbReference>